<evidence type="ECO:0000313" key="4">
    <source>
        <dbReference type="Proteomes" id="UP000237350"/>
    </source>
</evidence>
<reference evidence="4" key="1">
    <citation type="submission" date="2015-12" db="EMBL/GenBank/DDBJ databases">
        <authorList>
            <person name="Lodha T.D."/>
            <person name="Chintalapati S."/>
            <person name="Chintalapati V.R."/>
            <person name="Sravanthi T."/>
        </authorList>
    </citation>
    <scope>NUCLEOTIDE SEQUENCE [LARGE SCALE GENOMIC DNA]</scope>
    <source>
        <strain evidence="4">JC133</strain>
    </source>
</reference>
<feature type="domain" description="ATPase RavA-like AAA lid" evidence="1">
    <location>
        <begin position="246"/>
        <end position="326"/>
    </location>
</feature>
<dbReference type="EMBL" id="LPWH01000067">
    <property type="protein sequence ID" value="POR01344.1"/>
    <property type="molecule type" value="Genomic_DNA"/>
</dbReference>
<proteinExistence type="predicted"/>
<dbReference type="PANTHER" id="PTHR32204">
    <property type="entry name" value="ATPASE RAVA"/>
    <property type="match status" value="1"/>
</dbReference>
<dbReference type="Gene3D" id="3.40.50.300">
    <property type="entry name" value="P-loop containing nucleotide triphosphate hydrolases"/>
    <property type="match status" value="1"/>
</dbReference>
<dbReference type="InterPro" id="IPR041538">
    <property type="entry name" value="RavA-like_AAA_lid"/>
</dbReference>
<organism evidence="3 4">
    <name type="scientific">Alkalispirochaeta sphaeroplastigenens</name>
    <dbReference type="NCBI Taxonomy" id="1187066"/>
    <lineage>
        <taxon>Bacteria</taxon>
        <taxon>Pseudomonadati</taxon>
        <taxon>Spirochaetota</taxon>
        <taxon>Spirochaetia</taxon>
        <taxon>Spirochaetales</taxon>
        <taxon>Spirochaetaceae</taxon>
        <taxon>Alkalispirochaeta</taxon>
    </lineage>
</organism>
<dbReference type="InterPro" id="IPR045427">
    <property type="entry name" value="MoxR"/>
</dbReference>
<dbReference type="InterPro" id="IPR050513">
    <property type="entry name" value="RavA_ATPases"/>
</dbReference>
<dbReference type="SUPFAM" id="SSF52540">
    <property type="entry name" value="P-loop containing nucleoside triphosphate hydrolases"/>
    <property type="match status" value="1"/>
</dbReference>
<dbReference type="InterPro" id="IPR027417">
    <property type="entry name" value="P-loop_NTPase"/>
</dbReference>
<accession>A0A2S4JP75</accession>
<dbReference type="PANTHER" id="PTHR32204:SF0">
    <property type="entry name" value="ATPASE RAVA"/>
    <property type="match status" value="1"/>
</dbReference>
<keyword evidence="4" id="KW-1185">Reference proteome</keyword>
<dbReference type="Proteomes" id="UP000237350">
    <property type="component" value="Unassembled WGS sequence"/>
</dbReference>
<gene>
    <name evidence="3" type="ORF">AU468_08490</name>
</gene>
<dbReference type="Pfam" id="PF17868">
    <property type="entry name" value="AAA_lid_8"/>
    <property type="match status" value="1"/>
</dbReference>
<comment type="caution">
    <text evidence="3">The sequence shown here is derived from an EMBL/GenBank/DDBJ whole genome shotgun (WGS) entry which is preliminary data.</text>
</comment>
<dbReference type="Pfam" id="PF20030">
    <property type="entry name" value="bpMoxR"/>
    <property type="match status" value="1"/>
</dbReference>
<feature type="domain" description="MoxR" evidence="2">
    <location>
        <begin position="29"/>
        <end position="233"/>
    </location>
</feature>
<name>A0A2S4JP75_9SPIO</name>
<dbReference type="AlphaFoldDB" id="A0A2S4JP75"/>
<protein>
    <recommendedName>
        <fullName evidence="5">ATPase</fullName>
    </recommendedName>
</protein>
<evidence type="ECO:0008006" key="5">
    <source>
        <dbReference type="Google" id="ProtNLM"/>
    </source>
</evidence>
<sequence length="535" mass="61347">MIDLDHCIRRGALDTVPRKGKSIGMRADRIRRLIQALSTNLFEKEEILRLAVLAAISQQNLFLYGPPGVAKSMIARRLPALFQDARSFEYLLGRFSTPEELFGPVSITRLKNYDLYERVVEGFLPAAEIVFLDELWNASSPILNTLLTAISERRFRNGREEISIPLKTVIGAAGTLPGDDQTLENLWDRFLLRLESTPVTRNDSFLDLLLSTGDQTPPEPREADTIRSEELTQWQEEIRQVSLPRDIQEFILDVRERISRHNRLSGGGENARPVRVSDRRWKEIAHLLRTSAFLNDRTEVDVLDCILMRHCLWSRPEERAVVNTIIEEALYRYSTSGRFDPEAARLRLGDALSEFRTARYRTLQEEIDQPTAYRGEYYRLLDFVEDHLSLIWIGDFQNLSTDKPQETDLFFYGEADDFAYSERLPVRLIDPTTVEVAGEPFPVETSRVQRTCQEEVEVTEETREALVRKLGEIRREAGETAAAVQAYRDAASGEAEQHLFVHRSYAEIVAAGMDQAARDFAELQMEIDQALHELE</sequence>
<evidence type="ECO:0000313" key="3">
    <source>
        <dbReference type="EMBL" id="POR01344.1"/>
    </source>
</evidence>
<evidence type="ECO:0000259" key="1">
    <source>
        <dbReference type="Pfam" id="PF17868"/>
    </source>
</evidence>
<evidence type="ECO:0000259" key="2">
    <source>
        <dbReference type="Pfam" id="PF20030"/>
    </source>
</evidence>